<name>A0A6C0LJA6_9ZZZZ</name>
<feature type="transmembrane region" description="Helical" evidence="2">
    <location>
        <begin position="104"/>
        <end position="124"/>
    </location>
</feature>
<dbReference type="EMBL" id="MN740495">
    <property type="protein sequence ID" value="QHU29751.1"/>
    <property type="molecule type" value="Genomic_DNA"/>
</dbReference>
<protein>
    <submittedName>
        <fullName evidence="3">Uncharacterized protein</fullName>
    </submittedName>
</protein>
<evidence type="ECO:0000256" key="2">
    <source>
        <dbReference type="SAM" id="Phobius"/>
    </source>
</evidence>
<feature type="transmembrane region" description="Helical" evidence="2">
    <location>
        <begin position="136"/>
        <end position="160"/>
    </location>
</feature>
<keyword evidence="1" id="KW-0175">Coiled coil</keyword>
<dbReference type="AlphaFoldDB" id="A0A6C0LJA6"/>
<organism evidence="3">
    <name type="scientific">viral metagenome</name>
    <dbReference type="NCBI Taxonomy" id="1070528"/>
    <lineage>
        <taxon>unclassified sequences</taxon>
        <taxon>metagenomes</taxon>
        <taxon>organismal metagenomes</taxon>
    </lineage>
</organism>
<evidence type="ECO:0000313" key="3">
    <source>
        <dbReference type="EMBL" id="QHU29751.1"/>
    </source>
</evidence>
<keyword evidence="2" id="KW-0472">Membrane</keyword>
<accession>A0A6C0LJA6</accession>
<proteinExistence type="predicted"/>
<sequence length="647" mass="74447">MVKKTTKRRIKGGNKKTDILGPFIPQSLYTLKNTEPEKHKLEKLETNYEEKEYETQNKINELRERLNVITKMAKNDAEENLNINKFNFDKSDKSSKFYLQLTKYGTGILYSTFVNIVMLGAYIIDNFKYAVSLVANAGQGVIIKVAVIIIIIAIILAVGFTTPIFTNPGEIIGANDISKKLLNMDVENYIITQYNSLSFLKTITDKLNNLLPDAFKYKFASISNSISYITTGKNQYEDLLINREVITNGRSDNVFHMNFKSNGDYSSEKTFCALTPKDVKFDYNSNLYSSSDYNNIDENLRNAMNYPSTYIIPIDKDDRGKFILSTEKSYYNNSNDNINNFLPKLFKTSGANKEILFNSIPITRGINSQNNTSIIAIYGTKLLNKNYKGPILKLTTINYGSPSLDNSNPIEAPVYYENGEYYYYKSSVYTKLPTDRTFYVNILYDQSGNHRDFSYRQSDNKYQPEFKLVNNIGYLNFQTKNILYLEKSIDNKQMRIKAKINVNKRDKKEHYDKVQGYMNLLSTLARPMIKLRLNKQLNKDELPDTYNTDIQLDNIPNERSKNNNNKNFNSIIYSTNTIVEINVDVDINDGKDKTGIETLGTVHDDRTPSDFILTERIKDGAQLTSNIEANNFVGELYELYIYDRTKL</sequence>
<evidence type="ECO:0000256" key="1">
    <source>
        <dbReference type="SAM" id="Coils"/>
    </source>
</evidence>
<keyword evidence="2" id="KW-0812">Transmembrane</keyword>
<keyword evidence="2" id="KW-1133">Transmembrane helix</keyword>
<reference evidence="3" key="1">
    <citation type="journal article" date="2020" name="Nature">
        <title>Giant virus diversity and host interactions through global metagenomics.</title>
        <authorList>
            <person name="Schulz F."/>
            <person name="Roux S."/>
            <person name="Paez-Espino D."/>
            <person name="Jungbluth S."/>
            <person name="Walsh D.A."/>
            <person name="Denef V.J."/>
            <person name="McMahon K.D."/>
            <person name="Konstantinidis K.T."/>
            <person name="Eloe-Fadrosh E.A."/>
            <person name="Kyrpides N.C."/>
            <person name="Woyke T."/>
        </authorList>
    </citation>
    <scope>NUCLEOTIDE SEQUENCE</scope>
    <source>
        <strain evidence="3">GVMAG-M-3300027804-48</strain>
    </source>
</reference>
<feature type="coiled-coil region" evidence="1">
    <location>
        <begin position="41"/>
        <end position="79"/>
    </location>
</feature>